<dbReference type="AlphaFoldDB" id="A0AB40AHY8"/>
<evidence type="ECO:0000313" key="4">
    <source>
        <dbReference type="RefSeq" id="XP_039114489.1"/>
    </source>
</evidence>
<organism evidence="3 4">
    <name type="scientific">Dioscorea cayennensis subsp. rotundata</name>
    <name type="common">White Guinea yam</name>
    <name type="synonym">Dioscorea rotundata</name>
    <dbReference type="NCBI Taxonomy" id="55577"/>
    <lineage>
        <taxon>Eukaryota</taxon>
        <taxon>Viridiplantae</taxon>
        <taxon>Streptophyta</taxon>
        <taxon>Embryophyta</taxon>
        <taxon>Tracheophyta</taxon>
        <taxon>Spermatophyta</taxon>
        <taxon>Magnoliopsida</taxon>
        <taxon>Liliopsida</taxon>
        <taxon>Dioscoreales</taxon>
        <taxon>Dioscoreaceae</taxon>
        <taxon>Dioscorea</taxon>
    </lineage>
</organism>
<dbReference type="GeneID" id="120249867"/>
<dbReference type="SUPFAM" id="SSF52087">
    <property type="entry name" value="CRAL/TRIO domain"/>
    <property type="match status" value="1"/>
</dbReference>
<feature type="region of interest" description="Disordered" evidence="1">
    <location>
        <begin position="1"/>
        <end position="22"/>
    </location>
</feature>
<evidence type="ECO:0000259" key="2">
    <source>
        <dbReference type="PROSITE" id="PS50191"/>
    </source>
</evidence>
<dbReference type="Gene3D" id="3.40.525.10">
    <property type="entry name" value="CRAL-TRIO lipid binding domain"/>
    <property type="match status" value="1"/>
</dbReference>
<dbReference type="PANTHER" id="PTHR46277">
    <property type="entry name" value="OS03G0850700 PROTEIN"/>
    <property type="match status" value="1"/>
</dbReference>
<reference evidence="4" key="1">
    <citation type="submission" date="2025-08" db="UniProtKB">
        <authorList>
            <consortium name="RefSeq"/>
        </authorList>
    </citation>
    <scope>IDENTIFICATION</scope>
</reference>
<protein>
    <submittedName>
        <fullName evidence="4">CRAL-TRIO domain-containing protein YKL091C isoform X1</fullName>
    </submittedName>
</protein>
<proteinExistence type="predicted"/>
<evidence type="ECO:0000313" key="3">
    <source>
        <dbReference type="Proteomes" id="UP001515500"/>
    </source>
</evidence>
<dbReference type="PRINTS" id="PR00180">
    <property type="entry name" value="CRETINALDHBP"/>
</dbReference>
<name>A0AB40AHY8_DIOCR</name>
<dbReference type="InterPro" id="IPR011074">
    <property type="entry name" value="CRAL/TRIO_N_dom"/>
</dbReference>
<dbReference type="InterPro" id="IPR036865">
    <property type="entry name" value="CRAL-TRIO_dom_sf"/>
</dbReference>
<dbReference type="InterPro" id="IPR036273">
    <property type="entry name" value="CRAL/TRIO_N_dom_sf"/>
</dbReference>
<gene>
    <name evidence="4" type="primary">LOC120249867</name>
</gene>
<feature type="domain" description="CRAL-TRIO" evidence="2">
    <location>
        <begin position="86"/>
        <end position="248"/>
    </location>
</feature>
<dbReference type="SUPFAM" id="SSF46938">
    <property type="entry name" value="CRAL/TRIO N-terminal domain"/>
    <property type="match status" value="1"/>
</dbReference>
<dbReference type="SMART" id="SM01100">
    <property type="entry name" value="CRAL_TRIO_N"/>
    <property type="match status" value="1"/>
</dbReference>
<dbReference type="InterPro" id="IPR001251">
    <property type="entry name" value="CRAL-TRIO_dom"/>
</dbReference>
<dbReference type="RefSeq" id="XP_039114489.1">
    <property type="nucleotide sequence ID" value="XM_039258555.1"/>
</dbReference>
<dbReference type="Pfam" id="PF00650">
    <property type="entry name" value="CRAL_TRIO"/>
    <property type="match status" value="1"/>
</dbReference>
<dbReference type="PANTHER" id="PTHR46277:SF3">
    <property type="entry name" value="BINDING PROTEIN, PUTATIVE-RELATED"/>
    <property type="match status" value="1"/>
</dbReference>
<dbReference type="CDD" id="cd00170">
    <property type="entry name" value="SEC14"/>
    <property type="match status" value="1"/>
</dbReference>
<dbReference type="SMART" id="SM00516">
    <property type="entry name" value="SEC14"/>
    <property type="match status" value="1"/>
</dbReference>
<accession>A0AB40AHY8</accession>
<dbReference type="PROSITE" id="PS50191">
    <property type="entry name" value="CRAL_TRIO"/>
    <property type="match status" value="1"/>
</dbReference>
<keyword evidence="3" id="KW-1185">Reference proteome</keyword>
<dbReference type="Proteomes" id="UP001515500">
    <property type="component" value="Chromosome 19"/>
</dbReference>
<evidence type="ECO:0000256" key="1">
    <source>
        <dbReference type="SAM" id="MobiDB-lite"/>
    </source>
</evidence>
<sequence length="256" mass="29848">MDSGANDDASREVSVLDEEEDTDEWKKVALMRAFVEKQDSAAKEEDDYMLRRFLRARELDLDKASNLFLKYLKWKKENIPKGFISESEVQNEISHKKMFMQGLDKKGRPIGVALAVKHYSSKRDLEEFKRFVVYILGKLCDRMPRGQEKFTVIGDLQGWGYSNCDIRAYLAALDILQNNYPERLGKVYLVHVPYLFMKAYKIIYPFIDKRTREKIIFVEDKNLKETLLEDIDEDQLPEIYGGKAPLVPIEESLTAE</sequence>